<dbReference type="OrthoDB" id="9810191at2"/>
<feature type="short sequence motif" description="'KMSKS' region" evidence="10">
    <location>
        <begin position="299"/>
        <end position="303"/>
    </location>
</feature>
<keyword evidence="5 10" id="KW-0547">Nucleotide-binding</keyword>
<reference evidence="13 14" key="1">
    <citation type="submission" date="2016-09" db="EMBL/GenBank/DDBJ databases">
        <title>Rhizobium oryziradicis sp. nov., isolated from the root of rice.</title>
        <authorList>
            <person name="Zhao J."/>
            <person name="Zhang X."/>
        </authorList>
    </citation>
    <scope>NUCLEOTIDE SEQUENCE [LARGE SCALE GENOMIC DNA]</scope>
    <source>
        <strain evidence="13 14">N19</strain>
    </source>
</reference>
<protein>
    <recommendedName>
        <fullName evidence="10">Methionine--tRNA ligase</fullName>
        <ecNumber evidence="10">6.1.1.10</ecNumber>
    </recommendedName>
    <alternativeName>
        <fullName evidence="10">Methionyl-tRNA synthetase</fullName>
        <shortName evidence="10">MetRS</shortName>
    </alternativeName>
</protein>
<dbReference type="Gene3D" id="2.170.220.10">
    <property type="match status" value="1"/>
</dbReference>
<dbReference type="NCBIfam" id="NF008900">
    <property type="entry name" value="PRK12267.1"/>
    <property type="match status" value="1"/>
</dbReference>
<comment type="caution">
    <text evidence="13">The sequence shown here is derived from an EMBL/GenBank/DDBJ whole genome shotgun (WGS) entry which is preliminary data.</text>
</comment>
<feature type="short sequence motif" description="'HIGH' region" evidence="10">
    <location>
        <begin position="12"/>
        <end position="22"/>
    </location>
</feature>
<dbReference type="Gene3D" id="3.40.50.620">
    <property type="entry name" value="HUPs"/>
    <property type="match status" value="1"/>
</dbReference>
<keyword evidence="7 10" id="KW-0648">Protein biosynthesis</keyword>
<dbReference type="InterPro" id="IPR009080">
    <property type="entry name" value="tRNAsynth_Ia_anticodon-bd"/>
</dbReference>
<dbReference type="FunFam" id="2.170.220.10:FF:000001">
    <property type="entry name" value="methionine--tRNA ligase, mitochondrial"/>
    <property type="match status" value="1"/>
</dbReference>
<dbReference type="InterPro" id="IPR041872">
    <property type="entry name" value="Anticodon_Met"/>
</dbReference>
<dbReference type="RefSeq" id="WP_075640888.1">
    <property type="nucleotide sequence ID" value="NZ_MKIM01000028.1"/>
</dbReference>
<evidence type="ECO:0000259" key="11">
    <source>
        <dbReference type="Pfam" id="PF09334"/>
    </source>
</evidence>
<keyword evidence="14" id="KW-1185">Reference proteome</keyword>
<dbReference type="Gene3D" id="1.10.730.10">
    <property type="entry name" value="Isoleucyl-tRNA Synthetase, Domain 1"/>
    <property type="match status" value="1"/>
</dbReference>
<dbReference type="Proteomes" id="UP000186894">
    <property type="component" value="Unassembled WGS sequence"/>
</dbReference>
<gene>
    <name evidence="10" type="primary">metG</name>
    <name evidence="13" type="ORF">BJF95_22200</name>
</gene>
<feature type="domain" description="Methionyl/Leucyl tRNA synthetase" evidence="11">
    <location>
        <begin position="6"/>
        <end position="362"/>
    </location>
</feature>
<dbReference type="PROSITE" id="PS00178">
    <property type="entry name" value="AA_TRNA_LIGASE_I"/>
    <property type="match status" value="1"/>
</dbReference>
<evidence type="ECO:0000256" key="6">
    <source>
        <dbReference type="ARBA" id="ARBA00022840"/>
    </source>
</evidence>
<dbReference type="InterPro" id="IPR023457">
    <property type="entry name" value="Met-tRNA_synth_2"/>
</dbReference>
<dbReference type="PANTHER" id="PTHR43326">
    <property type="entry name" value="METHIONYL-TRNA SYNTHETASE"/>
    <property type="match status" value="1"/>
</dbReference>
<organism evidence="13 14">
    <name type="scientific">Rhizobium oryziradicis</name>
    <dbReference type="NCBI Taxonomy" id="1867956"/>
    <lineage>
        <taxon>Bacteria</taxon>
        <taxon>Pseudomonadati</taxon>
        <taxon>Pseudomonadota</taxon>
        <taxon>Alphaproteobacteria</taxon>
        <taxon>Hyphomicrobiales</taxon>
        <taxon>Rhizobiaceae</taxon>
        <taxon>Rhizobium/Agrobacterium group</taxon>
        <taxon>Rhizobium</taxon>
    </lineage>
</organism>
<dbReference type="InterPro" id="IPR014758">
    <property type="entry name" value="Met-tRNA_synth"/>
</dbReference>
<dbReference type="SUPFAM" id="SSF47323">
    <property type="entry name" value="Anticodon-binding domain of a subclass of class I aminoacyl-tRNA synthetases"/>
    <property type="match status" value="1"/>
</dbReference>
<dbReference type="Pfam" id="PF19303">
    <property type="entry name" value="Anticodon_3"/>
    <property type="match status" value="1"/>
</dbReference>
<dbReference type="NCBIfam" id="TIGR00398">
    <property type="entry name" value="metG"/>
    <property type="match status" value="1"/>
</dbReference>
<evidence type="ECO:0000256" key="9">
    <source>
        <dbReference type="ARBA" id="ARBA00047364"/>
    </source>
</evidence>
<dbReference type="InterPro" id="IPR033911">
    <property type="entry name" value="MetRS_core"/>
</dbReference>
<dbReference type="CDD" id="cd07957">
    <property type="entry name" value="Anticodon_Ia_Met"/>
    <property type="match status" value="1"/>
</dbReference>
<dbReference type="STRING" id="1867956.BJF95_22200"/>
<dbReference type="HAMAP" id="MF_01228">
    <property type="entry name" value="Met_tRNA_synth_type2"/>
    <property type="match status" value="1"/>
</dbReference>
<evidence type="ECO:0000256" key="8">
    <source>
        <dbReference type="ARBA" id="ARBA00023146"/>
    </source>
</evidence>
<dbReference type="GO" id="GO:0006431">
    <property type="term" value="P:methionyl-tRNA aminoacylation"/>
    <property type="evidence" value="ECO:0007669"/>
    <property type="project" value="UniProtKB-UniRule"/>
</dbReference>
<keyword evidence="4 10" id="KW-0436">Ligase</keyword>
<keyword evidence="3 10" id="KW-0963">Cytoplasm</keyword>
<comment type="subcellular location">
    <subcellularLocation>
        <location evidence="2 10">Cytoplasm</location>
    </subcellularLocation>
</comment>
<comment type="catalytic activity">
    <reaction evidence="9 10">
        <text>tRNA(Met) + L-methionine + ATP = L-methionyl-tRNA(Met) + AMP + diphosphate</text>
        <dbReference type="Rhea" id="RHEA:13481"/>
        <dbReference type="Rhea" id="RHEA-COMP:9667"/>
        <dbReference type="Rhea" id="RHEA-COMP:9698"/>
        <dbReference type="ChEBI" id="CHEBI:30616"/>
        <dbReference type="ChEBI" id="CHEBI:33019"/>
        <dbReference type="ChEBI" id="CHEBI:57844"/>
        <dbReference type="ChEBI" id="CHEBI:78442"/>
        <dbReference type="ChEBI" id="CHEBI:78530"/>
        <dbReference type="ChEBI" id="CHEBI:456215"/>
        <dbReference type="EC" id="6.1.1.10"/>
    </reaction>
</comment>
<dbReference type="EC" id="6.1.1.10" evidence="10"/>
<comment type="similarity">
    <text evidence="10">Belongs to the class-I aminoacyl-tRNA synthetase family. MetG type 2B subfamily.</text>
</comment>
<evidence type="ECO:0000259" key="12">
    <source>
        <dbReference type="Pfam" id="PF19303"/>
    </source>
</evidence>
<dbReference type="SUPFAM" id="SSF52374">
    <property type="entry name" value="Nucleotidylyl transferase"/>
    <property type="match status" value="1"/>
</dbReference>
<dbReference type="InterPro" id="IPR014729">
    <property type="entry name" value="Rossmann-like_a/b/a_fold"/>
</dbReference>
<evidence type="ECO:0000256" key="2">
    <source>
        <dbReference type="ARBA" id="ARBA00004496"/>
    </source>
</evidence>
<keyword evidence="6 10" id="KW-0067">ATP-binding</keyword>
<name>A0A1Q8ZNU4_9HYPH</name>
<dbReference type="PRINTS" id="PR01041">
    <property type="entry name" value="TRNASYNTHMET"/>
</dbReference>
<comment type="caution">
    <text evidence="10">Lacks conserved residue(s) required for the propagation of feature annotation.</text>
</comment>
<evidence type="ECO:0000256" key="1">
    <source>
        <dbReference type="ARBA" id="ARBA00003314"/>
    </source>
</evidence>
<evidence type="ECO:0000256" key="4">
    <source>
        <dbReference type="ARBA" id="ARBA00022598"/>
    </source>
</evidence>
<comment type="subunit">
    <text evidence="10">Monomer.</text>
</comment>
<dbReference type="EMBL" id="MKIM01000028">
    <property type="protein sequence ID" value="OLP43570.1"/>
    <property type="molecule type" value="Genomic_DNA"/>
</dbReference>
<dbReference type="AlphaFoldDB" id="A0A1Q8ZNU4"/>
<dbReference type="InterPro" id="IPR015413">
    <property type="entry name" value="Methionyl/Leucyl_tRNA_Synth"/>
</dbReference>
<sequence>MKDTFYITTAISYPNGKPHIGHAYELIATDALARFQRLDGKDVFFLTGTDEHGQKMQQTARNEGITPEELAKRNSDEFRAMGKLLNASNDDFIRTTEPRHHEASQAIWKRMEANGDIYKDSYAGWYSVRDEAYYTEDETSVRDGVRYGPQGTPVEWVEEESYFFKLSAYEDKLLKLYEDQPDFIGPNERRNEVMSFVKSGLKDLSVSRTTFDWGIKVPGDDKHVMYVWVDALTNYITATGYLTDENGPRAKYWPADAHIIGKDIIRFHAVYWPAFLMSAGLPLPKRVYAHGFLLNKGEKMSKSLGNVVDPVNLVNHFGLDQVRFFFLREVSFGQDGSYSEEGIGTRINADLANGIGNLASRSLSMIVKNCDGKIPQAGELTDADKAILAVADSAITICREEMAMQQVHKAVAAIMNIVNETDRYFAAQEPWVLRKTDVPRMETVLYVTAEVVRQIAILFQPIMPDSAAKLLDLVAVAPEDRSFDKLGEAGRLTPGTVLEAPTPVFPRYVAPDKA</sequence>
<comment type="function">
    <text evidence="1 10">Is required not only for elongation of protein synthesis but also for the initiation of all mRNA translation through initiator tRNA(fMet) aminoacylation.</text>
</comment>
<feature type="domain" description="Methionyl-tRNA synthetase anticodon-binding" evidence="12">
    <location>
        <begin position="374"/>
        <end position="506"/>
    </location>
</feature>
<accession>A0A1Q8ZNU4</accession>
<dbReference type="GO" id="GO:0005737">
    <property type="term" value="C:cytoplasm"/>
    <property type="evidence" value="ECO:0007669"/>
    <property type="project" value="UniProtKB-SubCell"/>
</dbReference>
<dbReference type="PANTHER" id="PTHR43326:SF1">
    <property type="entry name" value="METHIONINE--TRNA LIGASE, MITOCHONDRIAL"/>
    <property type="match status" value="1"/>
</dbReference>
<evidence type="ECO:0000256" key="7">
    <source>
        <dbReference type="ARBA" id="ARBA00022917"/>
    </source>
</evidence>
<evidence type="ECO:0000313" key="13">
    <source>
        <dbReference type="EMBL" id="OLP43570.1"/>
    </source>
</evidence>
<evidence type="ECO:0000256" key="3">
    <source>
        <dbReference type="ARBA" id="ARBA00022490"/>
    </source>
</evidence>
<evidence type="ECO:0000256" key="10">
    <source>
        <dbReference type="HAMAP-Rule" id="MF_01228"/>
    </source>
</evidence>
<evidence type="ECO:0000256" key="5">
    <source>
        <dbReference type="ARBA" id="ARBA00022741"/>
    </source>
</evidence>
<proteinExistence type="inferred from homology"/>
<dbReference type="InterPro" id="IPR001412">
    <property type="entry name" value="aa-tRNA-synth_I_CS"/>
</dbReference>
<dbReference type="GO" id="GO:0005524">
    <property type="term" value="F:ATP binding"/>
    <property type="evidence" value="ECO:0007669"/>
    <property type="project" value="UniProtKB-UniRule"/>
</dbReference>
<keyword evidence="8 10" id="KW-0030">Aminoacyl-tRNA synthetase</keyword>
<dbReference type="CDD" id="cd00814">
    <property type="entry name" value="MetRS_core"/>
    <property type="match status" value="1"/>
</dbReference>
<dbReference type="Pfam" id="PF09334">
    <property type="entry name" value="tRNA-synt_1g"/>
    <property type="match status" value="1"/>
</dbReference>
<evidence type="ECO:0000313" key="14">
    <source>
        <dbReference type="Proteomes" id="UP000186894"/>
    </source>
</evidence>
<dbReference type="GO" id="GO:0004825">
    <property type="term" value="F:methionine-tRNA ligase activity"/>
    <property type="evidence" value="ECO:0007669"/>
    <property type="project" value="UniProtKB-UniRule"/>
</dbReference>